<accession>A0A1Y2D4T8</accession>
<gene>
    <name evidence="1" type="ORF">BCR33DRAFT_710993</name>
</gene>
<organism evidence="1 2">
    <name type="scientific">Rhizoclosmatium globosum</name>
    <dbReference type="NCBI Taxonomy" id="329046"/>
    <lineage>
        <taxon>Eukaryota</taxon>
        <taxon>Fungi</taxon>
        <taxon>Fungi incertae sedis</taxon>
        <taxon>Chytridiomycota</taxon>
        <taxon>Chytridiomycota incertae sedis</taxon>
        <taxon>Chytridiomycetes</taxon>
        <taxon>Chytridiales</taxon>
        <taxon>Chytriomycetaceae</taxon>
        <taxon>Rhizoclosmatium</taxon>
    </lineage>
</organism>
<evidence type="ECO:0000313" key="1">
    <source>
        <dbReference type="EMBL" id="ORY53605.1"/>
    </source>
</evidence>
<comment type="caution">
    <text evidence="1">The sequence shown here is derived from an EMBL/GenBank/DDBJ whole genome shotgun (WGS) entry which is preliminary data.</text>
</comment>
<protein>
    <submittedName>
        <fullName evidence="1">Uncharacterized protein</fullName>
    </submittedName>
</protein>
<proteinExistence type="predicted"/>
<evidence type="ECO:0000313" key="2">
    <source>
        <dbReference type="Proteomes" id="UP000193642"/>
    </source>
</evidence>
<dbReference type="Proteomes" id="UP000193642">
    <property type="component" value="Unassembled WGS sequence"/>
</dbReference>
<name>A0A1Y2D4T8_9FUNG</name>
<reference evidence="1 2" key="1">
    <citation type="submission" date="2016-07" db="EMBL/GenBank/DDBJ databases">
        <title>Pervasive Adenine N6-methylation of Active Genes in Fungi.</title>
        <authorList>
            <consortium name="DOE Joint Genome Institute"/>
            <person name="Mondo S.J."/>
            <person name="Dannebaum R.O."/>
            <person name="Kuo R.C."/>
            <person name="Labutti K."/>
            <person name="Haridas S."/>
            <person name="Kuo A."/>
            <person name="Salamov A."/>
            <person name="Ahrendt S.R."/>
            <person name="Lipzen A."/>
            <person name="Sullivan W."/>
            <person name="Andreopoulos W.B."/>
            <person name="Clum A."/>
            <person name="Lindquist E."/>
            <person name="Daum C."/>
            <person name="Ramamoorthy G.K."/>
            <person name="Gryganskyi A."/>
            <person name="Culley D."/>
            <person name="Magnuson J.K."/>
            <person name="James T.Y."/>
            <person name="O'Malley M.A."/>
            <person name="Stajich J.E."/>
            <person name="Spatafora J.W."/>
            <person name="Visel A."/>
            <person name="Grigoriev I.V."/>
        </authorList>
    </citation>
    <scope>NUCLEOTIDE SEQUENCE [LARGE SCALE GENOMIC DNA]</scope>
    <source>
        <strain evidence="1 2">JEL800</strain>
    </source>
</reference>
<sequence length="217" mass="23984">MALTFSSMMMALALENSMRGISLAVERFQDSGSQLVLNTIFAGNSSASSTSLDMFLLYKTWLLSSKNRLFLGVSVFIILFRMATAGRDLYLSYGFWDNQNCYCAWIAVPGSFNLYAMGDIAADILSTASTILIGHFYLKSDLSKLAKVLILENVIRSVCSLSSTAFVLWAVNQNNPNLSMYSAGSQAYINAQLLNLEFFWFKKRSAAVEVEADDVVS</sequence>
<dbReference type="OrthoDB" id="2108801at2759"/>
<dbReference type="EMBL" id="MCGO01000001">
    <property type="protein sequence ID" value="ORY53605.1"/>
    <property type="molecule type" value="Genomic_DNA"/>
</dbReference>
<dbReference type="AlphaFoldDB" id="A0A1Y2D4T8"/>
<keyword evidence="2" id="KW-1185">Reference proteome</keyword>